<dbReference type="PANTHER" id="PTHR11106:SF27">
    <property type="entry name" value="MACRO DOMAIN-CONTAINING PROTEIN"/>
    <property type="match status" value="1"/>
</dbReference>
<sequence>MEAVIVEPPQDATARIVCLPELGRVQERVVLIFHAAYPDVRDVHLYSVHLELLKLRRSRLMDHIRASLELSTFGTPRALELAFTKMNEELRALVGSSDCRDWCAQNRSLVVVLGDAHVYVFGQALALVILCRSGKDEKLTRPSSLYRLKNASPPQSSTLPFYYHKERLTTADTYLIVASRHLNYHMDSDFTSVFTTRIDALGLEEACRQIADVGSDDCRTFAVVPVGELLRQKVANGVTQEVSGQLHSAAEDIEENPVDLNPEPADESESEDEDVPEDPDESEDEQAMELYDVRPDGFLPLVNGNPQVPEPFTSCKPGPPRDPCIRVMDLKEKDLKLVCKVGSCKFVIRNGDIKEWFVDGKNDAIVVPVGGQIHREICIATGSWFATGSFTGLDIIPSGGLPAPKIIVIQGPKYYEDRDMEAAEYLGLTYRNAITLACKEGVKHIAFPAILCRYGGFPLDKVARIAVESVQKALKSAKASIEVHFVIKDEPTWRDWVAATDLLAFKDYDRYVSCRCNRPPFPVTSEGIPTFFSRD</sequence>
<dbReference type="AlphaFoldDB" id="D8S9T7"/>
<gene>
    <name evidence="3" type="ORF">SELMODRAFT_419713</name>
</gene>
<evidence type="ECO:0000259" key="2">
    <source>
        <dbReference type="PROSITE" id="PS51154"/>
    </source>
</evidence>
<dbReference type="PROSITE" id="PS51154">
    <property type="entry name" value="MACRO"/>
    <property type="match status" value="1"/>
</dbReference>
<organism evidence="4">
    <name type="scientific">Selaginella moellendorffii</name>
    <name type="common">Spikemoss</name>
    <dbReference type="NCBI Taxonomy" id="88036"/>
    <lineage>
        <taxon>Eukaryota</taxon>
        <taxon>Viridiplantae</taxon>
        <taxon>Streptophyta</taxon>
        <taxon>Embryophyta</taxon>
        <taxon>Tracheophyta</taxon>
        <taxon>Lycopodiopsida</taxon>
        <taxon>Selaginellales</taxon>
        <taxon>Selaginellaceae</taxon>
        <taxon>Selaginella</taxon>
    </lineage>
</organism>
<name>D8S9T7_SELML</name>
<feature type="compositionally biased region" description="Acidic residues" evidence="1">
    <location>
        <begin position="264"/>
        <end position="285"/>
    </location>
</feature>
<keyword evidence="4" id="KW-1185">Reference proteome</keyword>
<dbReference type="KEGG" id="smo:SELMODRAFT_419713"/>
<dbReference type="Gene3D" id="3.40.220.10">
    <property type="entry name" value="Leucine Aminopeptidase, subunit E, domain 1"/>
    <property type="match status" value="1"/>
</dbReference>
<dbReference type="Proteomes" id="UP000001514">
    <property type="component" value="Unassembled WGS sequence"/>
</dbReference>
<protein>
    <recommendedName>
        <fullName evidence="2">Macro domain-containing protein</fullName>
    </recommendedName>
</protein>
<dbReference type="eggNOG" id="KOG2633">
    <property type="taxonomic scope" value="Eukaryota"/>
</dbReference>
<dbReference type="SUPFAM" id="SSF52949">
    <property type="entry name" value="Macro domain-like"/>
    <property type="match status" value="1"/>
</dbReference>
<dbReference type="InterPro" id="IPR043472">
    <property type="entry name" value="Macro_dom-like"/>
</dbReference>
<dbReference type="Pfam" id="PF01661">
    <property type="entry name" value="Macro"/>
    <property type="match status" value="1"/>
</dbReference>
<dbReference type="EMBL" id="GL377608">
    <property type="protein sequence ID" value="EFJ19013.1"/>
    <property type="molecule type" value="Genomic_DNA"/>
</dbReference>
<accession>D8S9T7</accession>
<proteinExistence type="predicted"/>
<evidence type="ECO:0000313" key="4">
    <source>
        <dbReference type="Proteomes" id="UP000001514"/>
    </source>
</evidence>
<dbReference type="InterPro" id="IPR002589">
    <property type="entry name" value="Macro_dom"/>
</dbReference>
<dbReference type="PANTHER" id="PTHR11106">
    <property type="entry name" value="GANGLIOSIDE INDUCED DIFFERENTIATION ASSOCIATED PROTEIN 2-RELATED"/>
    <property type="match status" value="1"/>
</dbReference>
<reference evidence="3 4" key="1">
    <citation type="journal article" date="2011" name="Science">
        <title>The Selaginella genome identifies genetic changes associated with the evolution of vascular plants.</title>
        <authorList>
            <person name="Banks J.A."/>
            <person name="Nishiyama T."/>
            <person name="Hasebe M."/>
            <person name="Bowman J.L."/>
            <person name="Gribskov M."/>
            <person name="dePamphilis C."/>
            <person name="Albert V.A."/>
            <person name="Aono N."/>
            <person name="Aoyama T."/>
            <person name="Ambrose B.A."/>
            <person name="Ashton N.W."/>
            <person name="Axtell M.J."/>
            <person name="Barker E."/>
            <person name="Barker M.S."/>
            <person name="Bennetzen J.L."/>
            <person name="Bonawitz N.D."/>
            <person name="Chapple C."/>
            <person name="Cheng C."/>
            <person name="Correa L.G."/>
            <person name="Dacre M."/>
            <person name="DeBarry J."/>
            <person name="Dreyer I."/>
            <person name="Elias M."/>
            <person name="Engstrom E.M."/>
            <person name="Estelle M."/>
            <person name="Feng L."/>
            <person name="Finet C."/>
            <person name="Floyd S.K."/>
            <person name="Frommer W.B."/>
            <person name="Fujita T."/>
            <person name="Gramzow L."/>
            <person name="Gutensohn M."/>
            <person name="Harholt J."/>
            <person name="Hattori M."/>
            <person name="Heyl A."/>
            <person name="Hirai T."/>
            <person name="Hiwatashi Y."/>
            <person name="Ishikawa M."/>
            <person name="Iwata M."/>
            <person name="Karol K.G."/>
            <person name="Koehler B."/>
            <person name="Kolukisaoglu U."/>
            <person name="Kubo M."/>
            <person name="Kurata T."/>
            <person name="Lalonde S."/>
            <person name="Li K."/>
            <person name="Li Y."/>
            <person name="Litt A."/>
            <person name="Lyons E."/>
            <person name="Manning G."/>
            <person name="Maruyama T."/>
            <person name="Michael T.P."/>
            <person name="Mikami K."/>
            <person name="Miyazaki S."/>
            <person name="Morinaga S."/>
            <person name="Murata T."/>
            <person name="Mueller-Roeber B."/>
            <person name="Nelson D.R."/>
            <person name="Obara M."/>
            <person name="Oguri Y."/>
            <person name="Olmstead R.G."/>
            <person name="Onodera N."/>
            <person name="Petersen B.L."/>
            <person name="Pils B."/>
            <person name="Prigge M."/>
            <person name="Rensing S.A."/>
            <person name="Riano-Pachon D.M."/>
            <person name="Roberts A.W."/>
            <person name="Sato Y."/>
            <person name="Scheller H.V."/>
            <person name="Schulz B."/>
            <person name="Schulz C."/>
            <person name="Shakirov E.V."/>
            <person name="Shibagaki N."/>
            <person name="Shinohara N."/>
            <person name="Shippen D.E."/>
            <person name="Soerensen I."/>
            <person name="Sotooka R."/>
            <person name="Sugimoto N."/>
            <person name="Sugita M."/>
            <person name="Sumikawa N."/>
            <person name="Tanurdzic M."/>
            <person name="Theissen G."/>
            <person name="Ulvskov P."/>
            <person name="Wakazuki S."/>
            <person name="Weng J.K."/>
            <person name="Willats W.W."/>
            <person name="Wipf D."/>
            <person name="Wolf P.G."/>
            <person name="Yang L."/>
            <person name="Zimmer A.D."/>
            <person name="Zhu Q."/>
            <person name="Mitros T."/>
            <person name="Hellsten U."/>
            <person name="Loque D."/>
            <person name="Otillar R."/>
            <person name="Salamov A."/>
            <person name="Schmutz J."/>
            <person name="Shapiro H."/>
            <person name="Lindquist E."/>
            <person name="Lucas S."/>
            <person name="Rokhsar D."/>
            <person name="Grigoriev I.V."/>
        </authorList>
    </citation>
    <scope>NUCLEOTIDE SEQUENCE [LARGE SCALE GENOMIC DNA]</scope>
</reference>
<feature type="region of interest" description="Disordered" evidence="1">
    <location>
        <begin position="248"/>
        <end position="285"/>
    </location>
</feature>
<dbReference type="InParanoid" id="D8S9T7"/>
<dbReference type="Gramene" id="EFJ19013">
    <property type="protein sequence ID" value="EFJ19013"/>
    <property type="gene ID" value="SELMODRAFT_419713"/>
</dbReference>
<feature type="domain" description="Macro" evidence="2">
    <location>
        <begin position="333"/>
        <end position="504"/>
    </location>
</feature>
<dbReference type="HOGENOM" id="CLU_043093_0_0_1"/>
<evidence type="ECO:0000256" key="1">
    <source>
        <dbReference type="SAM" id="MobiDB-lite"/>
    </source>
</evidence>
<evidence type="ECO:0000313" key="3">
    <source>
        <dbReference type="EMBL" id="EFJ19013.1"/>
    </source>
</evidence>